<reference evidence="3" key="2">
    <citation type="journal article" date="2020" name="Nat. Commun.">
        <title>Large-scale genome sequencing of mycorrhizal fungi provides insights into the early evolution of symbiotic traits.</title>
        <authorList>
            <person name="Miyauchi S."/>
            <person name="Kiss E."/>
            <person name="Kuo A."/>
            <person name="Drula E."/>
            <person name="Kohler A."/>
            <person name="Sanchez-Garcia M."/>
            <person name="Morin E."/>
            <person name="Andreopoulos B."/>
            <person name="Barry K.W."/>
            <person name="Bonito G."/>
            <person name="Buee M."/>
            <person name="Carver A."/>
            <person name="Chen C."/>
            <person name="Cichocki N."/>
            <person name="Clum A."/>
            <person name="Culley D."/>
            <person name="Crous P.W."/>
            <person name="Fauchery L."/>
            <person name="Girlanda M."/>
            <person name="Hayes R.D."/>
            <person name="Keri Z."/>
            <person name="LaButti K."/>
            <person name="Lipzen A."/>
            <person name="Lombard V."/>
            <person name="Magnuson J."/>
            <person name="Maillard F."/>
            <person name="Murat C."/>
            <person name="Nolan M."/>
            <person name="Ohm R.A."/>
            <person name="Pangilinan J."/>
            <person name="Pereira M.F."/>
            <person name="Perotto S."/>
            <person name="Peter M."/>
            <person name="Pfister S."/>
            <person name="Riley R."/>
            <person name="Sitrit Y."/>
            <person name="Stielow J.B."/>
            <person name="Szollosi G."/>
            <person name="Zifcakova L."/>
            <person name="Stursova M."/>
            <person name="Spatafora J.W."/>
            <person name="Tedersoo L."/>
            <person name="Vaario L.M."/>
            <person name="Yamada A."/>
            <person name="Yan M."/>
            <person name="Wang P."/>
            <person name="Xu J."/>
            <person name="Bruns T."/>
            <person name="Baldrian P."/>
            <person name="Vilgalys R."/>
            <person name="Dunand C."/>
            <person name="Henrissat B."/>
            <person name="Grigoriev I.V."/>
            <person name="Hibbett D."/>
            <person name="Nagy L.G."/>
            <person name="Martin F.M."/>
        </authorList>
    </citation>
    <scope>NUCLEOTIDE SEQUENCE</scope>
    <source>
        <strain evidence="3">Prilba</strain>
    </source>
</reference>
<dbReference type="OrthoDB" id="3241124at2759"/>
<feature type="compositionally biased region" description="Basic and acidic residues" evidence="1">
    <location>
        <begin position="1"/>
        <end position="19"/>
    </location>
</feature>
<accession>A0A9P5N1T3</accession>
<dbReference type="Gene3D" id="1.20.1280.50">
    <property type="match status" value="1"/>
</dbReference>
<sequence length="481" mass="55056">MEATDEQHKGTCQDTERSQKSTVNHLPDEVLLEIFDSYRQGADSYDHQWRWKIVWVNLAHVCRRWRAVVFASSSRLDLGITVGHTKPRHIKTILSGPLPIFIYYRFVYRQLIGSALWRMRAALKHHDRVREINFRGRGEHFDKLFKETNCAFPVLESLVLTSACERELPDTFLGGPDLSYLQLRRLQLEHFSLASISRFLLSVTTLTDLSLQIDTALGLSPETFLLVCLKGMHLLRRLDLSIFSESPSQHSTPKDIVPLSKLTCFRYRGDVEYLDTLAAGLSAPSLQDVDINFYVLAQLPIAHLSRFIDEIEEHYHAVHVTFQKWGFRLSLLTQSECINHCKPHFNLGADLSDPPISIIGMSRSLPTRLTTVEELRVTFDKADADFWEDFITWRRFLQQFPGVKVLRTEGANNYHIARTLLQDNEEPDGDLDFLPSLEEIELGTNSSLTPESQHGPELAAFEPFISVRQQAGRPVRVFLGA</sequence>
<dbReference type="InterPro" id="IPR032675">
    <property type="entry name" value="LRR_dom_sf"/>
</dbReference>
<dbReference type="Pfam" id="PF12937">
    <property type="entry name" value="F-box-like"/>
    <property type="match status" value="1"/>
</dbReference>
<feature type="domain" description="F-box" evidence="2">
    <location>
        <begin position="24"/>
        <end position="70"/>
    </location>
</feature>
<dbReference type="Gene3D" id="3.80.10.10">
    <property type="entry name" value="Ribonuclease Inhibitor"/>
    <property type="match status" value="1"/>
</dbReference>
<organism evidence="3 4">
    <name type="scientific">Russula ochroleuca</name>
    <dbReference type="NCBI Taxonomy" id="152965"/>
    <lineage>
        <taxon>Eukaryota</taxon>
        <taxon>Fungi</taxon>
        <taxon>Dikarya</taxon>
        <taxon>Basidiomycota</taxon>
        <taxon>Agaricomycotina</taxon>
        <taxon>Agaricomycetes</taxon>
        <taxon>Russulales</taxon>
        <taxon>Russulaceae</taxon>
        <taxon>Russula</taxon>
    </lineage>
</organism>
<evidence type="ECO:0000313" key="3">
    <source>
        <dbReference type="EMBL" id="KAF8484016.1"/>
    </source>
</evidence>
<reference evidence="3" key="1">
    <citation type="submission" date="2019-10" db="EMBL/GenBank/DDBJ databases">
        <authorList>
            <consortium name="DOE Joint Genome Institute"/>
            <person name="Kuo A."/>
            <person name="Miyauchi S."/>
            <person name="Kiss E."/>
            <person name="Drula E."/>
            <person name="Kohler A."/>
            <person name="Sanchez-Garcia M."/>
            <person name="Andreopoulos B."/>
            <person name="Barry K.W."/>
            <person name="Bonito G."/>
            <person name="Buee M."/>
            <person name="Carver A."/>
            <person name="Chen C."/>
            <person name="Cichocki N."/>
            <person name="Clum A."/>
            <person name="Culley D."/>
            <person name="Crous P.W."/>
            <person name="Fauchery L."/>
            <person name="Girlanda M."/>
            <person name="Hayes R."/>
            <person name="Keri Z."/>
            <person name="LaButti K."/>
            <person name="Lipzen A."/>
            <person name="Lombard V."/>
            <person name="Magnuson J."/>
            <person name="Maillard F."/>
            <person name="Morin E."/>
            <person name="Murat C."/>
            <person name="Nolan M."/>
            <person name="Ohm R."/>
            <person name="Pangilinan J."/>
            <person name="Pereira M."/>
            <person name="Perotto S."/>
            <person name="Peter M."/>
            <person name="Riley R."/>
            <person name="Sitrit Y."/>
            <person name="Stielow B."/>
            <person name="Szollosi G."/>
            <person name="Zifcakova L."/>
            <person name="Stursova M."/>
            <person name="Spatafora J.W."/>
            <person name="Tedersoo L."/>
            <person name="Vaario L.-M."/>
            <person name="Yamada A."/>
            <person name="Yan M."/>
            <person name="Wang P."/>
            <person name="Xu J."/>
            <person name="Bruns T."/>
            <person name="Baldrian P."/>
            <person name="Vilgalys R."/>
            <person name="Henrissat B."/>
            <person name="Grigoriev I.V."/>
            <person name="Hibbett D."/>
            <person name="Nagy L.G."/>
            <person name="Martin F.M."/>
        </authorList>
    </citation>
    <scope>NUCLEOTIDE SEQUENCE</scope>
    <source>
        <strain evidence="3">Prilba</strain>
    </source>
</reference>
<evidence type="ECO:0000256" key="1">
    <source>
        <dbReference type="SAM" id="MobiDB-lite"/>
    </source>
</evidence>
<dbReference type="InterPro" id="IPR001810">
    <property type="entry name" value="F-box_dom"/>
</dbReference>
<gene>
    <name evidence="3" type="ORF">DFH94DRAFT_851833</name>
</gene>
<proteinExistence type="predicted"/>
<dbReference type="Proteomes" id="UP000759537">
    <property type="component" value="Unassembled WGS sequence"/>
</dbReference>
<dbReference type="AlphaFoldDB" id="A0A9P5N1T3"/>
<keyword evidence="4" id="KW-1185">Reference proteome</keyword>
<evidence type="ECO:0000313" key="4">
    <source>
        <dbReference type="Proteomes" id="UP000759537"/>
    </source>
</evidence>
<comment type="caution">
    <text evidence="3">The sequence shown here is derived from an EMBL/GenBank/DDBJ whole genome shotgun (WGS) entry which is preliminary data.</text>
</comment>
<dbReference type="SUPFAM" id="SSF52058">
    <property type="entry name" value="L domain-like"/>
    <property type="match status" value="1"/>
</dbReference>
<name>A0A9P5N1T3_9AGAM</name>
<dbReference type="EMBL" id="WHVB01000004">
    <property type="protein sequence ID" value="KAF8484016.1"/>
    <property type="molecule type" value="Genomic_DNA"/>
</dbReference>
<evidence type="ECO:0000259" key="2">
    <source>
        <dbReference type="Pfam" id="PF12937"/>
    </source>
</evidence>
<protein>
    <recommendedName>
        <fullName evidence="2">F-box domain-containing protein</fullName>
    </recommendedName>
</protein>
<feature type="region of interest" description="Disordered" evidence="1">
    <location>
        <begin position="1"/>
        <end position="22"/>
    </location>
</feature>